<keyword evidence="3" id="KW-1185">Reference proteome</keyword>
<dbReference type="Proteomes" id="UP000237481">
    <property type="component" value="Unassembled WGS sequence"/>
</dbReference>
<reference evidence="2 3" key="1">
    <citation type="submission" date="2018-01" db="EMBL/GenBank/DDBJ databases">
        <title>Harnessing the power of phylogenomics to disentangle the directionality and signatures of interkingdom host jumping in the parasitic fungal genus Tolypocladium.</title>
        <authorList>
            <person name="Quandt C.A."/>
            <person name="Patterson W."/>
            <person name="Spatafora J.W."/>
        </authorList>
    </citation>
    <scope>NUCLEOTIDE SEQUENCE [LARGE SCALE GENOMIC DNA]</scope>
    <source>
        <strain evidence="2 3">NRBC 100945</strain>
    </source>
</reference>
<evidence type="ECO:0000313" key="2">
    <source>
        <dbReference type="EMBL" id="POR37720.1"/>
    </source>
</evidence>
<protein>
    <submittedName>
        <fullName evidence="2">Uncharacterized protein</fullName>
    </submittedName>
</protein>
<accession>A0A2S4L5L9</accession>
<feature type="chain" id="PRO_5015658199" evidence="1">
    <location>
        <begin position="21"/>
        <end position="139"/>
    </location>
</feature>
<comment type="caution">
    <text evidence="2">The sequence shown here is derived from an EMBL/GenBank/DDBJ whole genome shotgun (WGS) entry which is preliminary data.</text>
</comment>
<dbReference type="AlphaFoldDB" id="A0A2S4L5L9"/>
<name>A0A2S4L5L9_9HYPO</name>
<keyword evidence="1" id="KW-0732">Signal</keyword>
<evidence type="ECO:0000256" key="1">
    <source>
        <dbReference type="SAM" id="SignalP"/>
    </source>
</evidence>
<proteinExistence type="predicted"/>
<sequence>MHFLAAIASVDALVPATADASITGPPPANSTILTPASYTIMVDNADCPCWRVHLRFCKRFRREGMLDGHGYPVSHYVSSMRVYDPLISERNRLSRKVYRDLGCEGVTTEMAFWDKVVCREPRFTEKVQCRSLSCHHEGW</sequence>
<feature type="signal peptide" evidence="1">
    <location>
        <begin position="1"/>
        <end position="20"/>
    </location>
</feature>
<dbReference type="EMBL" id="PKSG01000211">
    <property type="protein sequence ID" value="POR37720.1"/>
    <property type="molecule type" value="Genomic_DNA"/>
</dbReference>
<evidence type="ECO:0000313" key="3">
    <source>
        <dbReference type="Proteomes" id="UP000237481"/>
    </source>
</evidence>
<organism evidence="2 3">
    <name type="scientific">Tolypocladium paradoxum</name>
    <dbReference type="NCBI Taxonomy" id="94208"/>
    <lineage>
        <taxon>Eukaryota</taxon>
        <taxon>Fungi</taxon>
        <taxon>Dikarya</taxon>
        <taxon>Ascomycota</taxon>
        <taxon>Pezizomycotina</taxon>
        <taxon>Sordariomycetes</taxon>
        <taxon>Hypocreomycetidae</taxon>
        <taxon>Hypocreales</taxon>
        <taxon>Ophiocordycipitaceae</taxon>
        <taxon>Tolypocladium</taxon>
    </lineage>
</organism>
<gene>
    <name evidence="2" type="ORF">TPAR_02074</name>
</gene>